<accession>A0A9P8NRP9</accession>
<feature type="compositionally biased region" description="Basic and acidic residues" evidence="1">
    <location>
        <begin position="191"/>
        <end position="213"/>
    </location>
</feature>
<organism evidence="2 3">
    <name type="scientific">Ogataea polymorpha</name>
    <dbReference type="NCBI Taxonomy" id="460523"/>
    <lineage>
        <taxon>Eukaryota</taxon>
        <taxon>Fungi</taxon>
        <taxon>Dikarya</taxon>
        <taxon>Ascomycota</taxon>
        <taxon>Saccharomycotina</taxon>
        <taxon>Pichiomycetes</taxon>
        <taxon>Pichiales</taxon>
        <taxon>Pichiaceae</taxon>
        <taxon>Ogataea</taxon>
    </lineage>
</organism>
<dbReference type="Proteomes" id="UP000788993">
    <property type="component" value="Unassembled WGS sequence"/>
</dbReference>
<keyword evidence="3" id="KW-1185">Reference proteome</keyword>
<evidence type="ECO:0000313" key="2">
    <source>
        <dbReference type="EMBL" id="KAH3659408.1"/>
    </source>
</evidence>
<comment type="caution">
    <text evidence="2">The sequence shown here is derived from an EMBL/GenBank/DDBJ whole genome shotgun (WGS) entry which is preliminary data.</text>
</comment>
<gene>
    <name evidence="2" type="ORF">OGATHE_006292</name>
</gene>
<evidence type="ECO:0000313" key="3">
    <source>
        <dbReference type="Proteomes" id="UP000788993"/>
    </source>
</evidence>
<reference evidence="2" key="2">
    <citation type="submission" date="2021-01" db="EMBL/GenBank/DDBJ databases">
        <authorList>
            <person name="Schikora-Tamarit M.A."/>
        </authorList>
    </citation>
    <scope>NUCLEOTIDE SEQUENCE</scope>
    <source>
        <strain evidence="2">NCAIM Y.01608</strain>
    </source>
</reference>
<feature type="region of interest" description="Disordered" evidence="1">
    <location>
        <begin position="191"/>
        <end position="231"/>
    </location>
</feature>
<reference evidence="2" key="1">
    <citation type="journal article" date="2021" name="Open Biol.">
        <title>Shared evolutionary footprints suggest mitochondrial oxidative damage underlies multiple complex I losses in fungi.</title>
        <authorList>
            <person name="Schikora-Tamarit M.A."/>
            <person name="Marcet-Houben M."/>
            <person name="Nosek J."/>
            <person name="Gabaldon T."/>
        </authorList>
    </citation>
    <scope>NUCLEOTIDE SEQUENCE</scope>
    <source>
        <strain evidence="2">NCAIM Y.01608</strain>
    </source>
</reference>
<sequence>MVLHTPPCPTQSLLADELLSTMILGHCPPKFDSVFSVVMYVPPISGSAICVWKAQIDTNWIVDMKELNRCWKITNRKYAVVTWPSFGKHQTSTCPSAAAAMRPRYAYIHGFRGSSPVDHRAEVEREENGKTEKIAGVETDCLCRGCIAQCVLGQDREGPAVNGDVLCRTEQDEEEKGVCEGVEVFLHVAHERVDHRSQEQQRESGNRLDRDDPGASSAKSFQVARVDNGRP</sequence>
<protein>
    <submittedName>
        <fullName evidence="2">Uncharacterized protein</fullName>
    </submittedName>
</protein>
<evidence type="ECO:0000256" key="1">
    <source>
        <dbReference type="SAM" id="MobiDB-lite"/>
    </source>
</evidence>
<proteinExistence type="predicted"/>
<dbReference type="AlphaFoldDB" id="A0A9P8NRP9"/>
<dbReference type="EMBL" id="JAEUBD010001540">
    <property type="protein sequence ID" value="KAH3659408.1"/>
    <property type="molecule type" value="Genomic_DNA"/>
</dbReference>
<name>A0A9P8NRP9_9ASCO</name>